<reference evidence="1 2" key="1">
    <citation type="journal article" date="2017" name="Front. Microbiol.">
        <title>New Insights into the Diversity of the Genus Faecalibacterium.</title>
        <authorList>
            <person name="Benevides L."/>
            <person name="Burman S."/>
            <person name="Martin R."/>
            <person name="Robert V."/>
            <person name="Thomas M."/>
            <person name="Miquel S."/>
            <person name="Chain F."/>
            <person name="Sokol H."/>
            <person name="Bermudez-Humaran L.G."/>
            <person name="Morrison M."/>
            <person name="Langella P."/>
            <person name="Azevedo V.A."/>
            <person name="Chatel J.M."/>
            <person name="Soares S."/>
        </authorList>
    </citation>
    <scope>NUCLEOTIDE SEQUENCE [LARGE SCALE GENOMIC DNA]</scope>
    <source>
        <strain evidence="1 2">CNCM I 4546</strain>
    </source>
</reference>
<comment type="caution">
    <text evidence="1">The sequence shown here is derived from an EMBL/GenBank/DDBJ whole genome shotgun (WGS) entry which is preliminary data.</text>
</comment>
<gene>
    <name evidence="1" type="ORF">CGS55_15810</name>
</gene>
<evidence type="ECO:0000313" key="2">
    <source>
        <dbReference type="Proteomes" id="UP000219901"/>
    </source>
</evidence>
<dbReference type="RefSeq" id="WP_014608125.1">
    <property type="nucleotide sequence ID" value="NZ_NMTV01000102.1"/>
</dbReference>
<evidence type="ECO:0000313" key="1">
    <source>
        <dbReference type="EMBL" id="PDX71028.1"/>
    </source>
</evidence>
<dbReference type="AlphaFoldDB" id="A0A2A6ZW80"/>
<protein>
    <submittedName>
        <fullName evidence="1">MmcQ family protein</fullName>
    </submittedName>
</protein>
<proteinExistence type="predicted"/>
<organism evidence="1 2">
    <name type="scientific">Faecalibacterium prausnitzii</name>
    <dbReference type="NCBI Taxonomy" id="853"/>
    <lineage>
        <taxon>Bacteria</taxon>
        <taxon>Bacillati</taxon>
        <taxon>Bacillota</taxon>
        <taxon>Clostridia</taxon>
        <taxon>Eubacteriales</taxon>
        <taxon>Oscillospiraceae</taxon>
        <taxon>Faecalibacterium</taxon>
    </lineage>
</organism>
<dbReference type="EMBL" id="NMTV01000102">
    <property type="protein sequence ID" value="PDX71028.1"/>
    <property type="molecule type" value="Genomic_DNA"/>
</dbReference>
<name>A0A2A6ZW80_9FIRM</name>
<accession>A0A2A6ZW80</accession>
<dbReference type="Proteomes" id="UP000219901">
    <property type="component" value="Unassembled WGS sequence"/>
</dbReference>
<sequence>MTFEDAYFKQKVLKHDSLEPFGFITSEKGYELRKPLMAEGLEARLFIDLEGKLTGQVVDIDFDES</sequence>